<comment type="caution">
    <text evidence="1">The sequence shown here is derived from an EMBL/GenBank/DDBJ whole genome shotgun (WGS) entry which is preliminary data.</text>
</comment>
<gene>
    <name evidence="1" type="ORF">SAMEA2273352_00290</name>
</gene>
<dbReference type="Proteomes" id="UP000076205">
    <property type="component" value="Unassembled WGS sequence"/>
</dbReference>
<protein>
    <submittedName>
        <fullName evidence="1">Uncharacterized protein</fullName>
    </submittedName>
</protein>
<organism evidence="1 2">
    <name type="scientific">Enterobacter hormaechei</name>
    <dbReference type="NCBI Taxonomy" id="158836"/>
    <lineage>
        <taxon>Bacteria</taxon>
        <taxon>Pseudomonadati</taxon>
        <taxon>Pseudomonadota</taxon>
        <taxon>Gammaproteobacteria</taxon>
        <taxon>Enterobacterales</taxon>
        <taxon>Enterobacteriaceae</taxon>
        <taxon>Enterobacter</taxon>
        <taxon>Enterobacter cloacae complex</taxon>
    </lineage>
</organism>
<evidence type="ECO:0000313" key="1">
    <source>
        <dbReference type="EMBL" id="CZW59858.1"/>
    </source>
</evidence>
<dbReference type="AlphaFoldDB" id="A0A7G5EVZ2"/>
<evidence type="ECO:0000313" key="2">
    <source>
        <dbReference type="Proteomes" id="UP000076205"/>
    </source>
</evidence>
<proteinExistence type="predicted"/>
<sequence length="129" mass="14085">MTTPMYKRVRNVLVDAGLTTGYIIQSLSWVDSGKLTDRFIVFRPNGGTAIDRDMAADYYVLVDVIAGTAKGDKAKAEADVEAIIEYVKANPMTNRCLGQISNMGGIPSPVMTTEGRMVWRLQFACLFGG</sequence>
<dbReference type="Pfam" id="PF23842">
    <property type="entry name" value="Phage_tail_terminator_3"/>
    <property type="match status" value="1"/>
</dbReference>
<dbReference type="InterPro" id="IPR056950">
    <property type="entry name" value="Phage_tail_terminator_3"/>
</dbReference>
<name>A0A7G5EVZ2_9ENTR</name>
<reference evidence="1 2" key="1">
    <citation type="submission" date="2016-03" db="EMBL/GenBank/DDBJ databases">
        <authorList>
            <consortium name="Pathogen Informatics"/>
        </authorList>
    </citation>
    <scope>NUCLEOTIDE SEQUENCE [LARGE SCALE GENOMIC DNA]</scope>
    <source>
        <strain evidence="2">e1424</strain>
    </source>
</reference>
<dbReference type="EMBL" id="FJYW01000001">
    <property type="protein sequence ID" value="CZW59858.1"/>
    <property type="molecule type" value="Genomic_DNA"/>
</dbReference>
<dbReference type="RefSeq" id="WP_045332036.1">
    <property type="nucleotide sequence ID" value="NZ_CABGHO010000037.1"/>
</dbReference>
<accession>A0A7G5EVZ2</accession>